<gene>
    <name evidence="1" type="ordered locus">Mthe_0244</name>
</gene>
<dbReference type="GeneID" id="4462067"/>
<protein>
    <recommendedName>
        <fullName evidence="3">DUF1894 domain-containing protein</fullName>
    </recommendedName>
</protein>
<reference evidence="1 2" key="1">
    <citation type="submission" date="2006-10" db="EMBL/GenBank/DDBJ databases">
        <title>Complete sequence of Methanosaeta thermophila PT.</title>
        <authorList>
            <consortium name="US DOE Joint Genome Institute"/>
            <person name="Copeland A."/>
            <person name="Lucas S."/>
            <person name="Lapidus A."/>
            <person name="Barry K."/>
            <person name="Detter J.C."/>
            <person name="Glavina del Rio T."/>
            <person name="Hammon N."/>
            <person name="Israni S."/>
            <person name="Pitluck S."/>
            <person name="Chain P."/>
            <person name="Malfatti S."/>
            <person name="Shin M."/>
            <person name="Vergez L."/>
            <person name="Schmutz J."/>
            <person name="Larimer F."/>
            <person name="Land M."/>
            <person name="Hauser L."/>
            <person name="Kyrpides N."/>
            <person name="Kim E."/>
            <person name="Smith K.S."/>
            <person name="Ingram-Smith C."/>
            <person name="Richardson P."/>
        </authorList>
    </citation>
    <scope>NUCLEOTIDE SEQUENCE [LARGE SCALE GENOMIC DNA]</scope>
    <source>
        <strain evidence="2">DSM 6194 / JCM 14653 / NBRC 101360 / PT</strain>
    </source>
</reference>
<name>A0B5R7_METTP</name>
<accession>A0B5R7</accession>
<dbReference type="InterPro" id="IPR012031">
    <property type="entry name" value="MTH0776-like"/>
</dbReference>
<evidence type="ECO:0000313" key="2">
    <source>
        <dbReference type="Proteomes" id="UP000000674"/>
    </source>
</evidence>
<evidence type="ECO:0000313" key="1">
    <source>
        <dbReference type="EMBL" id="ABK14041.1"/>
    </source>
</evidence>
<keyword evidence="2" id="KW-1185">Reference proteome</keyword>
<dbReference type="KEGG" id="mtp:Mthe_0244"/>
<evidence type="ECO:0008006" key="3">
    <source>
        <dbReference type="Google" id="ProtNLM"/>
    </source>
</evidence>
<organism evidence="1 2">
    <name type="scientific">Methanothrix thermoacetophila (strain DSM 6194 / JCM 14653 / NBRC 101360 / PT)</name>
    <name type="common">Methanosaeta thermophila</name>
    <dbReference type="NCBI Taxonomy" id="349307"/>
    <lineage>
        <taxon>Archaea</taxon>
        <taxon>Methanobacteriati</taxon>
        <taxon>Methanobacteriota</taxon>
        <taxon>Stenosarchaea group</taxon>
        <taxon>Methanomicrobia</taxon>
        <taxon>Methanotrichales</taxon>
        <taxon>Methanotrichaceae</taxon>
        <taxon>Methanothrix</taxon>
    </lineage>
</organism>
<dbReference type="EMBL" id="CP000477">
    <property type="protein sequence ID" value="ABK14041.1"/>
    <property type="molecule type" value="Genomic_DNA"/>
</dbReference>
<sequence length="102" mass="11807">MGCIEMLKPQILLRGISFREAREYIESSCDECYHFQPGFRLFGEYIIGAPPIAVGIMKDGSIVFPYTKPCHGTFVLKHRDEAEAERVRKLGREEVMRSLKRR</sequence>
<dbReference type="Proteomes" id="UP000000674">
    <property type="component" value="Chromosome"/>
</dbReference>
<dbReference type="HOGENOM" id="CLU_159086_1_0_2"/>
<dbReference type="OrthoDB" id="109565at2157"/>
<dbReference type="Pfam" id="PF08979">
    <property type="entry name" value="DUF1894"/>
    <property type="match status" value="1"/>
</dbReference>
<proteinExistence type="predicted"/>
<dbReference type="AlphaFoldDB" id="A0B5R7"/>
<dbReference type="RefSeq" id="WP_011695440.1">
    <property type="nucleotide sequence ID" value="NC_008553.1"/>
</dbReference>
<dbReference type="STRING" id="349307.Mthe_0244"/>